<protein>
    <submittedName>
        <fullName evidence="2">Uncharacterized protein</fullName>
    </submittedName>
</protein>
<dbReference type="Proteomes" id="UP001595528">
    <property type="component" value="Unassembled WGS sequence"/>
</dbReference>
<organism evidence="2 3">
    <name type="scientific">Marinibaculum pumilum</name>
    <dbReference type="NCBI Taxonomy" id="1766165"/>
    <lineage>
        <taxon>Bacteria</taxon>
        <taxon>Pseudomonadati</taxon>
        <taxon>Pseudomonadota</taxon>
        <taxon>Alphaproteobacteria</taxon>
        <taxon>Rhodospirillales</taxon>
        <taxon>Rhodospirillaceae</taxon>
        <taxon>Marinibaculum</taxon>
    </lineage>
</organism>
<name>A0ABV7L320_9PROT</name>
<accession>A0ABV7L320</accession>
<evidence type="ECO:0000313" key="3">
    <source>
        <dbReference type="Proteomes" id="UP001595528"/>
    </source>
</evidence>
<sequence>MAGINYVNLFGAPAQQAPLAPVIPVQRIAAQAPMTPAAGALQGLSSAAGSIIAALSGQKKEQANQAVVDALMQAQKGWTAPDDIYAGSHRSPEQIAADPNTQAMLGGVDAELARVAGRMGQQAPQQITADPGQQGAMAQGQPGVPQAAPIQPVQVQPLTGTSGGDTLVPSPNDLAEDPQGTMGDFRRNMAAYETRDIGKLNPLQETRPGQMIAQAFSDQAPAARTSYLSPPMRDQGAKVASAGETAPGTTGVPAALASLQHKAQENPELASYLQGPMQNMQLLQLQQQEDARLRKQELQDRWTAPTSAEREAQRMGLQPGTQAWKDYLAGSKPQTNVNINTGASAKEFNEAEGKRLSEQFGKIQEGAGVAGDQLGKIQLLQSINDRAAAGATADIEVAFKNGLSSIFGKDYLSSLGIDTDTSLEGMFKSLSVDLAMGQRVAGTGAMSDNDFRQFQNVVGGGLTNSREGRAAALAWLEAAQERKLQMAETAYEYLGDNGVFDERGFLKEWRGYIRDNPLLTDEQLQELRGLAKTRPAGAATTETDPAALQRQRQGQTAADIPPIVFNRPDAAASWLSQQDPAWLETLDPQTMQRILDQVDRANGNR</sequence>
<dbReference type="EMBL" id="JBHRTR010000028">
    <property type="protein sequence ID" value="MFC3228793.1"/>
    <property type="molecule type" value="Genomic_DNA"/>
</dbReference>
<feature type="compositionally biased region" description="Low complexity" evidence="1">
    <location>
        <begin position="131"/>
        <end position="147"/>
    </location>
</feature>
<comment type="caution">
    <text evidence="2">The sequence shown here is derived from an EMBL/GenBank/DDBJ whole genome shotgun (WGS) entry which is preliminary data.</text>
</comment>
<feature type="region of interest" description="Disordered" evidence="1">
    <location>
        <begin position="534"/>
        <end position="558"/>
    </location>
</feature>
<reference evidence="3" key="1">
    <citation type="journal article" date="2019" name="Int. J. Syst. Evol. Microbiol.">
        <title>The Global Catalogue of Microorganisms (GCM) 10K type strain sequencing project: providing services to taxonomists for standard genome sequencing and annotation.</title>
        <authorList>
            <consortium name="The Broad Institute Genomics Platform"/>
            <consortium name="The Broad Institute Genome Sequencing Center for Infectious Disease"/>
            <person name="Wu L."/>
            <person name="Ma J."/>
        </authorList>
    </citation>
    <scope>NUCLEOTIDE SEQUENCE [LARGE SCALE GENOMIC DNA]</scope>
    <source>
        <strain evidence="3">KCTC 42964</strain>
    </source>
</reference>
<evidence type="ECO:0000313" key="2">
    <source>
        <dbReference type="EMBL" id="MFC3228793.1"/>
    </source>
</evidence>
<dbReference type="RefSeq" id="WP_379902244.1">
    <property type="nucleotide sequence ID" value="NZ_JBHRTR010000028.1"/>
</dbReference>
<proteinExistence type="predicted"/>
<keyword evidence="3" id="KW-1185">Reference proteome</keyword>
<feature type="region of interest" description="Disordered" evidence="1">
    <location>
        <begin position="126"/>
        <end position="147"/>
    </location>
</feature>
<evidence type="ECO:0000256" key="1">
    <source>
        <dbReference type="SAM" id="MobiDB-lite"/>
    </source>
</evidence>
<gene>
    <name evidence="2" type="ORF">ACFOGJ_16230</name>
</gene>